<feature type="transmembrane region" description="Helical" evidence="9">
    <location>
        <begin position="189"/>
        <end position="208"/>
    </location>
</feature>
<dbReference type="PRINTS" id="PR00344">
    <property type="entry name" value="BCTRLSENSOR"/>
</dbReference>
<feature type="transmembrane region" description="Helical" evidence="9">
    <location>
        <begin position="138"/>
        <end position="156"/>
    </location>
</feature>
<dbReference type="EMBL" id="CP001359">
    <property type="protein sequence ID" value="ACL65049.1"/>
    <property type="molecule type" value="Genomic_DNA"/>
</dbReference>
<evidence type="ECO:0000256" key="2">
    <source>
        <dbReference type="ARBA" id="ARBA00012438"/>
    </source>
</evidence>
<evidence type="ECO:0000256" key="8">
    <source>
        <dbReference type="ARBA" id="ARBA00023012"/>
    </source>
</evidence>
<dbReference type="CDD" id="cd00075">
    <property type="entry name" value="HATPase"/>
    <property type="match status" value="1"/>
</dbReference>
<evidence type="ECO:0000256" key="4">
    <source>
        <dbReference type="ARBA" id="ARBA00022679"/>
    </source>
</evidence>
<keyword evidence="7" id="KW-0067">ATP-binding</keyword>
<dbReference type="InterPro" id="IPR003661">
    <property type="entry name" value="HisK_dim/P_dom"/>
</dbReference>
<keyword evidence="9" id="KW-0472">Membrane</keyword>
<evidence type="ECO:0000256" key="9">
    <source>
        <dbReference type="SAM" id="Phobius"/>
    </source>
</evidence>
<dbReference type="SMART" id="SM00388">
    <property type="entry name" value="HisKA"/>
    <property type="match status" value="1"/>
</dbReference>
<dbReference type="GO" id="GO:0000155">
    <property type="term" value="F:phosphorelay sensor kinase activity"/>
    <property type="evidence" value="ECO:0007669"/>
    <property type="project" value="InterPro"/>
</dbReference>
<dbReference type="Proteomes" id="UP000007089">
    <property type="component" value="Chromosome"/>
</dbReference>
<dbReference type="Pfam" id="PF02518">
    <property type="entry name" value="HATPase_c"/>
    <property type="match status" value="1"/>
</dbReference>
<dbReference type="AlphaFoldDB" id="B8J5V2"/>
<dbReference type="KEGG" id="acp:A2cp1_1707"/>
<proteinExistence type="predicted"/>
<sequence>MVRVLSAGPDLAFRSGDVVAPPRTHPLVASAPPCPMTAAAPSRERADRWPRREDLFAIAYYLAAAGVLAWAGYAPWRIGVVLAGGAVQQVGVRGCRRGDASRCVNATFDRIALYVVLGQASFFLTTALAAAVTGGEQSPLILPFLGSYFVAVSVVGDRVATRGLLAATALGGAVLALLPDAVAGPELPALQRGVLTVVSVLGVGALLAPAHAETRRKRDQVARARAEMVSDALSRAQGLEQVGAKVAHELKNPLTGVKALVQLGLRSPAEAASHERLEVVDREVTRMQEIIQNYLSFNRPLQSVNPRQVALGPLVSDTLLVLSARADEARVRLYARGDASLEADPRRLKEALLNLVANAIEATPAGGEVVVEARELSGDDIELVVRDTGRGMPPETLRRIGTPFFTTRDDGTGLGVVLARAVIVQHGGTLRYESEPGSGTKVLVTLPRAAKRSGDVARAAGG</sequence>
<protein>
    <recommendedName>
        <fullName evidence="2">histidine kinase</fullName>
        <ecNumber evidence="2">2.7.13.3</ecNumber>
    </recommendedName>
</protein>
<evidence type="ECO:0000256" key="3">
    <source>
        <dbReference type="ARBA" id="ARBA00022553"/>
    </source>
</evidence>
<keyword evidence="12" id="KW-1185">Reference proteome</keyword>
<dbReference type="InterPro" id="IPR036890">
    <property type="entry name" value="HATPase_C_sf"/>
</dbReference>
<name>B8J5V2_ANAD2</name>
<evidence type="ECO:0000313" key="12">
    <source>
        <dbReference type="Proteomes" id="UP000007089"/>
    </source>
</evidence>
<dbReference type="SUPFAM" id="SSF47384">
    <property type="entry name" value="Homodimeric domain of signal transducing histidine kinase"/>
    <property type="match status" value="1"/>
</dbReference>
<feature type="domain" description="Histidine kinase" evidence="10">
    <location>
        <begin position="245"/>
        <end position="450"/>
    </location>
</feature>
<dbReference type="InterPro" id="IPR004358">
    <property type="entry name" value="Sig_transdc_His_kin-like_C"/>
</dbReference>
<keyword evidence="8" id="KW-0902">Two-component regulatory system</keyword>
<reference evidence="11" key="1">
    <citation type="submission" date="2009-01" db="EMBL/GenBank/DDBJ databases">
        <title>Complete sequence of Anaeromyxobacter dehalogenans 2CP-1.</title>
        <authorList>
            <consortium name="US DOE Joint Genome Institute"/>
            <person name="Lucas S."/>
            <person name="Copeland A."/>
            <person name="Lapidus A."/>
            <person name="Glavina del Rio T."/>
            <person name="Dalin E."/>
            <person name="Tice H."/>
            <person name="Bruce D."/>
            <person name="Goodwin L."/>
            <person name="Pitluck S."/>
            <person name="Saunders E."/>
            <person name="Brettin T."/>
            <person name="Detter J.C."/>
            <person name="Han C."/>
            <person name="Larimer F."/>
            <person name="Land M."/>
            <person name="Hauser L."/>
            <person name="Kyrpides N."/>
            <person name="Ovchinnikova G."/>
            <person name="Beliaev A.S."/>
            <person name="Richardson P."/>
        </authorList>
    </citation>
    <scope>NUCLEOTIDE SEQUENCE</scope>
    <source>
        <strain evidence="11">2CP-1</strain>
    </source>
</reference>
<keyword evidence="9" id="KW-1133">Transmembrane helix</keyword>
<evidence type="ECO:0000259" key="10">
    <source>
        <dbReference type="PROSITE" id="PS50109"/>
    </source>
</evidence>
<evidence type="ECO:0000256" key="6">
    <source>
        <dbReference type="ARBA" id="ARBA00022777"/>
    </source>
</evidence>
<dbReference type="PANTHER" id="PTHR43065">
    <property type="entry name" value="SENSOR HISTIDINE KINASE"/>
    <property type="match status" value="1"/>
</dbReference>
<dbReference type="SMART" id="SM00387">
    <property type="entry name" value="HATPase_c"/>
    <property type="match status" value="1"/>
</dbReference>
<evidence type="ECO:0000256" key="1">
    <source>
        <dbReference type="ARBA" id="ARBA00000085"/>
    </source>
</evidence>
<dbReference type="HOGENOM" id="CLU_623548_0_0_7"/>
<evidence type="ECO:0000313" key="11">
    <source>
        <dbReference type="EMBL" id="ACL65049.1"/>
    </source>
</evidence>
<dbReference type="InterPro" id="IPR003594">
    <property type="entry name" value="HATPase_dom"/>
</dbReference>
<keyword evidence="6 11" id="KW-0418">Kinase</keyword>
<dbReference type="EC" id="2.7.13.3" evidence="2"/>
<accession>B8J5V2</accession>
<dbReference type="PANTHER" id="PTHR43065:SF10">
    <property type="entry name" value="PEROXIDE STRESS-ACTIVATED HISTIDINE KINASE MAK3"/>
    <property type="match status" value="1"/>
</dbReference>
<feature type="transmembrane region" description="Helical" evidence="9">
    <location>
        <begin position="163"/>
        <end position="183"/>
    </location>
</feature>
<dbReference type="GO" id="GO:0005524">
    <property type="term" value="F:ATP binding"/>
    <property type="evidence" value="ECO:0007669"/>
    <property type="project" value="UniProtKB-KW"/>
</dbReference>
<dbReference type="InterPro" id="IPR005467">
    <property type="entry name" value="His_kinase_dom"/>
</dbReference>
<dbReference type="InterPro" id="IPR036097">
    <property type="entry name" value="HisK_dim/P_sf"/>
</dbReference>
<evidence type="ECO:0000256" key="5">
    <source>
        <dbReference type="ARBA" id="ARBA00022741"/>
    </source>
</evidence>
<gene>
    <name evidence="11" type="ordered locus">A2cp1_1707</name>
</gene>
<dbReference type="Gene3D" id="1.10.287.130">
    <property type="match status" value="1"/>
</dbReference>
<dbReference type="Gene3D" id="3.30.565.10">
    <property type="entry name" value="Histidine kinase-like ATPase, C-terminal domain"/>
    <property type="match status" value="1"/>
</dbReference>
<keyword evidence="9" id="KW-0812">Transmembrane</keyword>
<dbReference type="PROSITE" id="PS50109">
    <property type="entry name" value="HIS_KIN"/>
    <property type="match status" value="1"/>
</dbReference>
<organism evidence="11 12">
    <name type="scientific">Anaeromyxobacter dehalogenans (strain ATCC BAA-258 / DSM 21875 / 2CP-1)</name>
    <dbReference type="NCBI Taxonomy" id="455488"/>
    <lineage>
        <taxon>Bacteria</taxon>
        <taxon>Pseudomonadati</taxon>
        <taxon>Myxococcota</taxon>
        <taxon>Myxococcia</taxon>
        <taxon>Myxococcales</taxon>
        <taxon>Cystobacterineae</taxon>
        <taxon>Anaeromyxobacteraceae</taxon>
        <taxon>Anaeromyxobacter</taxon>
    </lineage>
</organism>
<feature type="transmembrane region" description="Helical" evidence="9">
    <location>
        <begin position="55"/>
        <end position="73"/>
    </location>
</feature>
<dbReference type="CDD" id="cd00082">
    <property type="entry name" value="HisKA"/>
    <property type="match status" value="1"/>
</dbReference>
<evidence type="ECO:0000256" key="7">
    <source>
        <dbReference type="ARBA" id="ARBA00022840"/>
    </source>
</evidence>
<keyword evidence="5" id="KW-0547">Nucleotide-binding</keyword>
<comment type="catalytic activity">
    <reaction evidence="1">
        <text>ATP + protein L-histidine = ADP + protein N-phospho-L-histidine.</text>
        <dbReference type="EC" id="2.7.13.3"/>
    </reaction>
</comment>
<dbReference type="Pfam" id="PF00512">
    <property type="entry name" value="HisKA"/>
    <property type="match status" value="1"/>
</dbReference>
<keyword evidence="4" id="KW-0808">Transferase</keyword>
<dbReference type="SUPFAM" id="SSF55874">
    <property type="entry name" value="ATPase domain of HSP90 chaperone/DNA topoisomerase II/histidine kinase"/>
    <property type="match status" value="1"/>
</dbReference>
<keyword evidence="3" id="KW-0597">Phosphoprotein</keyword>
<feature type="transmembrane region" description="Helical" evidence="9">
    <location>
        <begin position="111"/>
        <end position="132"/>
    </location>
</feature>